<protein>
    <submittedName>
        <fullName evidence="2">Uncharacterized protein</fullName>
    </submittedName>
</protein>
<keyword evidence="1" id="KW-0732">Signal</keyword>
<dbReference type="PANTHER" id="PTHR44269:SF1">
    <property type="entry name" value="DEHYDROGENASE_REDUCTASE SDR FAMILY MEMBER 7"/>
    <property type="match status" value="1"/>
</dbReference>
<proteinExistence type="predicted"/>
<comment type="caution">
    <text evidence="2">The sequence shown here is derived from an EMBL/GenBank/DDBJ whole genome shotgun (WGS) entry which is preliminary data.</text>
</comment>
<dbReference type="Pfam" id="PF00106">
    <property type="entry name" value="adh_short"/>
    <property type="match status" value="1"/>
</dbReference>
<dbReference type="Gene3D" id="3.40.50.720">
    <property type="entry name" value="NAD(P)-binding Rossmann-like Domain"/>
    <property type="match status" value="1"/>
</dbReference>
<dbReference type="PANTHER" id="PTHR44269">
    <property type="entry name" value="DEHYDROGENASE/REDUCTASE SDR FAMILY MEMBER 7-RELATED"/>
    <property type="match status" value="1"/>
</dbReference>
<dbReference type="EMBL" id="JALLAZ020001323">
    <property type="protein sequence ID" value="KAL3776955.1"/>
    <property type="molecule type" value="Genomic_DNA"/>
</dbReference>
<evidence type="ECO:0000256" key="1">
    <source>
        <dbReference type="SAM" id="SignalP"/>
    </source>
</evidence>
<sequence length="396" mass="43099">MTKTIQRRAITIALLTVAARSLWPIDANPLLFFYDIYVTRRIAGGGSGVVEGDDDGMMSSRRAFPPGSAPALEGKTAWITGASSGIGAELAIQLARAGIGRLVLSGRRRGELESVARMCREASASASASGGRGTGARPVVRTSVVAFDMSGGPDVLDSAVSDALRDAPSIDVLVLNAGRYQCQPAMDADLDALLPELMRINFESPVLLARRLMREDRWREDGRGHVVVVSSLLGRGTTALNSVYSASKHALGAYFLTLAAEERSWLRVDVVLPGPVDTGLWRGTSSSAPAIGLPPLHADDRSKMSVRRCAQLIISGMIGPNSLFYETWVTNNPGLLWVYLASYEPNTFRLLTNIVGSLRLDIWRKRGEDALYLPTLLLHLWECIKEWFRRLLISHL</sequence>
<dbReference type="PROSITE" id="PS00061">
    <property type="entry name" value="ADH_SHORT"/>
    <property type="match status" value="1"/>
</dbReference>
<dbReference type="PRINTS" id="PR00081">
    <property type="entry name" value="GDHRDH"/>
</dbReference>
<dbReference type="SUPFAM" id="SSF51735">
    <property type="entry name" value="NAD(P)-binding Rossmann-fold domains"/>
    <property type="match status" value="1"/>
</dbReference>
<dbReference type="Proteomes" id="UP001530315">
    <property type="component" value="Unassembled WGS sequence"/>
</dbReference>
<dbReference type="InterPro" id="IPR053011">
    <property type="entry name" value="SDR_family_member_7"/>
</dbReference>
<dbReference type="InterPro" id="IPR036291">
    <property type="entry name" value="NAD(P)-bd_dom_sf"/>
</dbReference>
<reference evidence="2 3" key="1">
    <citation type="submission" date="2024-10" db="EMBL/GenBank/DDBJ databases">
        <title>Updated reference genomes for cyclostephanoid diatoms.</title>
        <authorList>
            <person name="Roberts W.R."/>
            <person name="Alverson A.J."/>
        </authorList>
    </citation>
    <scope>NUCLEOTIDE SEQUENCE [LARGE SCALE GENOMIC DNA]</scope>
    <source>
        <strain evidence="2 3">AJA276-08</strain>
    </source>
</reference>
<gene>
    <name evidence="2" type="ORF">ACHAW5_009287</name>
</gene>
<dbReference type="InterPro" id="IPR020904">
    <property type="entry name" value="Sc_DH/Rdtase_CS"/>
</dbReference>
<accession>A0ABD3NT84</accession>
<dbReference type="InterPro" id="IPR002347">
    <property type="entry name" value="SDR_fam"/>
</dbReference>
<evidence type="ECO:0000313" key="2">
    <source>
        <dbReference type="EMBL" id="KAL3776955.1"/>
    </source>
</evidence>
<name>A0ABD3NT84_9STRA</name>
<keyword evidence="3" id="KW-1185">Reference proteome</keyword>
<feature type="signal peptide" evidence="1">
    <location>
        <begin position="1"/>
        <end position="27"/>
    </location>
</feature>
<evidence type="ECO:0000313" key="3">
    <source>
        <dbReference type="Proteomes" id="UP001530315"/>
    </source>
</evidence>
<organism evidence="2 3">
    <name type="scientific">Stephanodiscus triporus</name>
    <dbReference type="NCBI Taxonomy" id="2934178"/>
    <lineage>
        <taxon>Eukaryota</taxon>
        <taxon>Sar</taxon>
        <taxon>Stramenopiles</taxon>
        <taxon>Ochrophyta</taxon>
        <taxon>Bacillariophyta</taxon>
        <taxon>Coscinodiscophyceae</taxon>
        <taxon>Thalassiosirophycidae</taxon>
        <taxon>Stephanodiscales</taxon>
        <taxon>Stephanodiscaceae</taxon>
        <taxon>Stephanodiscus</taxon>
    </lineage>
</organism>
<feature type="chain" id="PRO_5044867656" evidence="1">
    <location>
        <begin position="28"/>
        <end position="396"/>
    </location>
</feature>
<dbReference type="AlphaFoldDB" id="A0ABD3NT84"/>